<organism evidence="12">
    <name type="scientific">hydrothermal vent metagenome</name>
    <dbReference type="NCBI Taxonomy" id="652676"/>
    <lineage>
        <taxon>unclassified sequences</taxon>
        <taxon>metagenomes</taxon>
        <taxon>ecological metagenomes</taxon>
    </lineage>
</organism>
<dbReference type="Gene3D" id="2.40.170.20">
    <property type="entry name" value="TonB-dependent receptor, beta-barrel domain"/>
    <property type="match status" value="1"/>
</dbReference>
<dbReference type="InterPro" id="IPR036942">
    <property type="entry name" value="Beta-barrel_TonB_sf"/>
</dbReference>
<evidence type="ECO:0000256" key="6">
    <source>
        <dbReference type="ARBA" id="ARBA00023065"/>
    </source>
</evidence>
<evidence type="ECO:0000256" key="5">
    <source>
        <dbReference type="ARBA" id="ARBA00023004"/>
    </source>
</evidence>
<dbReference type="SUPFAM" id="SSF56935">
    <property type="entry name" value="Porins"/>
    <property type="match status" value="1"/>
</dbReference>
<evidence type="ECO:0000256" key="4">
    <source>
        <dbReference type="ARBA" id="ARBA00022692"/>
    </source>
</evidence>
<evidence type="ECO:0000259" key="10">
    <source>
        <dbReference type="Pfam" id="PF00593"/>
    </source>
</evidence>
<reference evidence="12" key="1">
    <citation type="submission" date="2018-06" db="EMBL/GenBank/DDBJ databases">
        <authorList>
            <person name="Zhirakovskaya E."/>
        </authorList>
    </citation>
    <scope>NUCLEOTIDE SEQUENCE</scope>
</reference>
<evidence type="ECO:0000313" key="12">
    <source>
        <dbReference type="EMBL" id="VAX07294.1"/>
    </source>
</evidence>
<dbReference type="Pfam" id="PF07715">
    <property type="entry name" value="Plug"/>
    <property type="match status" value="1"/>
</dbReference>
<evidence type="ECO:0000256" key="7">
    <source>
        <dbReference type="ARBA" id="ARBA00023077"/>
    </source>
</evidence>
<feature type="domain" description="TonB-dependent receptor plug" evidence="11">
    <location>
        <begin position="50"/>
        <end position="160"/>
    </location>
</feature>
<accession>A0A3B1B5J5</accession>
<comment type="subcellular location">
    <subcellularLocation>
        <location evidence="1">Cell outer membrane</location>
        <topology evidence="1">Multi-pass membrane protein</topology>
    </subcellularLocation>
</comment>
<dbReference type="GO" id="GO:0009279">
    <property type="term" value="C:cell outer membrane"/>
    <property type="evidence" value="ECO:0007669"/>
    <property type="project" value="UniProtKB-SubCell"/>
</dbReference>
<keyword evidence="2" id="KW-0813">Transport</keyword>
<evidence type="ECO:0000256" key="1">
    <source>
        <dbReference type="ARBA" id="ARBA00004571"/>
    </source>
</evidence>
<evidence type="ECO:0000256" key="3">
    <source>
        <dbReference type="ARBA" id="ARBA00022496"/>
    </source>
</evidence>
<name>A0A3B1B5J5_9ZZZZ</name>
<keyword evidence="3" id="KW-0410">Iron transport</keyword>
<dbReference type="PANTHER" id="PTHR32552:SF81">
    <property type="entry name" value="TONB-DEPENDENT OUTER MEMBRANE RECEPTOR"/>
    <property type="match status" value="1"/>
</dbReference>
<dbReference type="InterPro" id="IPR012910">
    <property type="entry name" value="Plug_dom"/>
</dbReference>
<dbReference type="InterPro" id="IPR039426">
    <property type="entry name" value="TonB-dep_rcpt-like"/>
</dbReference>
<keyword evidence="8" id="KW-0472">Membrane</keyword>
<proteinExistence type="predicted"/>
<feature type="domain" description="TonB-dependent receptor-like beta-barrel" evidence="10">
    <location>
        <begin position="272"/>
        <end position="710"/>
    </location>
</feature>
<protein>
    <submittedName>
        <fullName evidence="12">TonB-dependent receptor</fullName>
    </submittedName>
</protein>
<dbReference type="PROSITE" id="PS52016">
    <property type="entry name" value="TONB_DEPENDENT_REC_3"/>
    <property type="match status" value="1"/>
</dbReference>
<keyword evidence="12" id="KW-0675">Receptor</keyword>
<dbReference type="GO" id="GO:0006826">
    <property type="term" value="P:iron ion transport"/>
    <property type="evidence" value="ECO:0007669"/>
    <property type="project" value="UniProtKB-KW"/>
</dbReference>
<keyword evidence="9" id="KW-0998">Cell outer membrane</keyword>
<keyword evidence="7" id="KW-0798">TonB box</keyword>
<evidence type="ECO:0000256" key="8">
    <source>
        <dbReference type="ARBA" id="ARBA00023136"/>
    </source>
</evidence>
<evidence type="ECO:0000256" key="2">
    <source>
        <dbReference type="ARBA" id="ARBA00022448"/>
    </source>
</evidence>
<evidence type="ECO:0000259" key="11">
    <source>
        <dbReference type="Pfam" id="PF07715"/>
    </source>
</evidence>
<evidence type="ECO:0000256" key="9">
    <source>
        <dbReference type="ARBA" id="ARBA00023237"/>
    </source>
</evidence>
<keyword evidence="5" id="KW-0408">Iron</keyword>
<dbReference type="Pfam" id="PF00593">
    <property type="entry name" value="TonB_dep_Rec_b-barrel"/>
    <property type="match status" value="1"/>
</dbReference>
<dbReference type="AlphaFoldDB" id="A0A3B1B5J5"/>
<keyword evidence="6" id="KW-0406">Ion transport</keyword>
<dbReference type="EMBL" id="UOFW01000202">
    <property type="protein sequence ID" value="VAX07294.1"/>
    <property type="molecule type" value="Genomic_DNA"/>
</dbReference>
<keyword evidence="4" id="KW-0812">Transmembrane</keyword>
<gene>
    <name evidence="12" type="ORF">MNBD_ALPHA03-1736</name>
</gene>
<dbReference type="PANTHER" id="PTHR32552">
    <property type="entry name" value="FERRICHROME IRON RECEPTOR-RELATED"/>
    <property type="match status" value="1"/>
</dbReference>
<dbReference type="InterPro" id="IPR000531">
    <property type="entry name" value="Beta-barrel_TonB"/>
</dbReference>
<sequence>MKPLSKTLYKFSVSTFALASVFTAAAAQAQETDFILEEITVTAQKRTQNLQDVPSSVATLSGEKMDILKSGGADIKFMSARVPSLYIETSFGRTFPRFYIRGLGNSDFDLNASQPVSLVYDGVVLENPILKGAPIFDLERVEVLRGPQGTLFGRNTIAGIIKLESRKPTQETEGYVRASYGRFNAVELEAAVGGALVKDKLSYRISGMYQRQDDWVDNTQTPKNGDLEGYVEAAARLQILYTPTEETAVLLNGHIRSMDGTATVFRANIIDRGTENLVDGFDRFSVSTDGRNEQALDAHGVNMNITHDFGSMTLTSITGYEYGKVFSRGDIDGGYGAAFLGAGNFGPGFIPFPSESAGEIPGLDQWTQEVRLATNDNETVNFQVGAFYFHESLTINNYSYDTLGGGGVNGFAVQNQTTKAFALFGNVDVNVSEDFKVTAGLRYSDDKKDFIATRTQSPFGAPNITVTENTKEDNISWDVSGTYTVNEDVNVYGRIAKGFRAPSIQGRIIFGDTSSVASSETIHSFEVGVKADVMENRGRVNLAAYYYNVDDMQLTAVGGTGNVTELINADKVKGFGFEADMEFLVTENLATTFGVSYNDTEIQDSNLNIFPGGSGPVVLDPVNVNGTVSLDGNPLPNAPKWVMNFTARYSVPVASGEIFAFTDWAYRSRVNFFLYESVEFSERNLLEGGLRAGYVHGDNEWQVAAYIRNITNNLSRTGGIDFNNLTGFVNEPRRWGIEAKMNF</sequence>